<dbReference type="InterPro" id="IPR037523">
    <property type="entry name" value="VOC_core"/>
</dbReference>
<dbReference type="AlphaFoldDB" id="A0AAU7YB39"/>
<dbReference type="Pfam" id="PF00903">
    <property type="entry name" value="Glyoxalase"/>
    <property type="match status" value="1"/>
</dbReference>
<accession>A0AAU7YB39</accession>
<dbReference type="EMBL" id="CP158373">
    <property type="protein sequence ID" value="XBY67001.1"/>
    <property type="molecule type" value="Genomic_DNA"/>
</dbReference>
<dbReference type="PROSITE" id="PS51819">
    <property type="entry name" value="VOC"/>
    <property type="match status" value="1"/>
</dbReference>
<dbReference type="RefSeq" id="WP_043244318.1">
    <property type="nucleotide sequence ID" value="NZ_CP158373.1"/>
</dbReference>
<gene>
    <name evidence="2" type="ORF">ABS648_14885</name>
</gene>
<dbReference type="SUPFAM" id="SSF54593">
    <property type="entry name" value="Glyoxalase/Bleomycin resistance protein/Dihydroxybiphenyl dioxygenase"/>
    <property type="match status" value="1"/>
</dbReference>
<protein>
    <submittedName>
        <fullName evidence="2">VOC family protein</fullName>
    </submittedName>
</protein>
<proteinExistence type="predicted"/>
<dbReference type="InterPro" id="IPR029068">
    <property type="entry name" value="Glyas_Bleomycin-R_OHBP_Dase"/>
</dbReference>
<evidence type="ECO:0000313" key="2">
    <source>
        <dbReference type="EMBL" id="XBY67001.1"/>
    </source>
</evidence>
<name>A0AAU7YB39_9PSED</name>
<sequence>MKVLRLVANFATPDPAALADFYRRLLDLDVVMDHGWIVTLASPEDVRMRPQLGLASEGGSGTPVPELSVEVDDVAEVHRRAEALGAEIAYPLSDEPWGVRRFFVRDPAGRLLNVLEHL</sequence>
<dbReference type="InterPro" id="IPR004360">
    <property type="entry name" value="Glyas_Fos-R_dOase_dom"/>
</dbReference>
<dbReference type="Gene3D" id="3.10.180.10">
    <property type="entry name" value="2,3-Dihydroxybiphenyl 1,2-Dioxygenase, domain 1"/>
    <property type="match status" value="1"/>
</dbReference>
<organism evidence="2">
    <name type="scientific">Pseudomonas solani</name>
    <dbReference type="NCBI Taxonomy" id="2731552"/>
    <lineage>
        <taxon>Bacteria</taxon>
        <taxon>Pseudomonadati</taxon>
        <taxon>Pseudomonadota</taxon>
        <taxon>Gammaproteobacteria</taxon>
        <taxon>Pseudomonadales</taxon>
        <taxon>Pseudomonadaceae</taxon>
        <taxon>Pseudomonas</taxon>
    </lineage>
</organism>
<feature type="domain" description="VOC" evidence="1">
    <location>
        <begin position="2"/>
        <end position="117"/>
    </location>
</feature>
<evidence type="ECO:0000259" key="1">
    <source>
        <dbReference type="PROSITE" id="PS51819"/>
    </source>
</evidence>
<reference evidence="2" key="1">
    <citation type="submission" date="2023-08" db="EMBL/GenBank/DDBJ databases">
        <title>Increased levels of nutrients transform a symbiont into a lethal pathobiont.</title>
        <authorList>
            <person name="Lachnit T."/>
            <person name="Ulrich L."/>
            <person name="Willmer F.M."/>
            <person name="Hasenbein T."/>
            <person name="Steiner L.X."/>
            <person name="Wolters M."/>
            <person name="Herbst E.M."/>
            <person name="Deines P."/>
        </authorList>
    </citation>
    <scope>NUCLEOTIDE SEQUENCE</scope>
    <source>
        <strain evidence="2">T3</strain>
    </source>
</reference>